<evidence type="ECO:0000256" key="1">
    <source>
        <dbReference type="SAM" id="MobiDB-lite"/>
    </source>
</evidence>
<evidence type="ECO:0000313" key="3">
    <source>
        <dbReference type="Proteomes" id="UP000629619"/>
    </source>
</evidence>
<gene>
    <name evidence="2" type="ORF">Asi03nite_53730</name>
</gene>
<dbReference type="RefSeq" id="WP_203683225.1">
    <property type="nucleotide sequence ID" value="NZ_BOMW01000054.1"/>
</dbReference>
<reference evidence="2" key="1">
    <citation type="submission" date="2021-01" db="EMBL/GenBank/DDBJ databases">
        <title>Whole genome shotgun sequence of Actinoplanes siamensis NBRC 109076.</title>
        <authorList>
            <person name="Komaki H."/>
            <person name="Tamura T."/>
        </authorList>
    </citation>
    <scope>NUCLEOTIDE SEQUENCE</scope>
    <source>
        <strain evidence="2">NBRC 109076</strain>
    </source>
</reference>
<dbReference type="Proteomes" id="UP000629619">
    <property type="component" value="Unassembled WGS sequence"/>
</dbReference>
<dbReference type="GO" id="GO:0009306">
    <property type="term" value="P:protein secretion"/>
    <property type="evidence" value="ECO:0007669"/>
    <property type="project" value="InterPro"/>
</dbReference>
<sequence length="110" mass="11414">MSTPGKAVQVHPPALRDSGDQLRIVAENLAAARRQHGDCTGARDIFGTDPVGSIIGASYAMAQEIAASAYASVSRSFAGFGDILREIADEFEETDEANGEQISGTTAGVT</sequence>
<comment type="caution">
    <text evidence="2">The sequence shown here is derived from an EMBL/GenBank/DDBJ whole genome shotgun (WGS) entry which is preliminary data.</text>
</comment>
<protein>
    <recommendedName>
        <fullName evidence="4">Excreted virulence factor EspC (Type VII ESX diderm)</fullName>
    </recommendedName>
</protein>
<dbReference type="Pfam" id="PF10824">
    <property type="entry name" value="T7SS_ESX_EspC"/>
    <property type="match status" value="1"/>
</dbReference>
<organism evidence="2 3">
    <name type="scientific">Actinoplanes siamensis</name>
    <dbReference type="NCBI Taxonomy" id="1223317"/>
    <lineage>
        <taxon>Bacteria</taxon>
        <taxon>Bacillati</taxon>
        <taxon>Actinomycetota</taxon>
        <taxon>Actinomycetes</taxon>
        <taxon>Micromonosporales</taxon>
        <taxon>Micromonosporaceae</taxon>
        <taxon>Actinoplanes</taxon>
    </lineage>
</organism>
<keyword evidence="3" id="KW-1185">Reference proteome</keyword>
<proteinExistence type="predicted"/>
<feature type="region of interest" description="Disordered" evidence="1">
    <location>
        <begin position="91"/>
        <end position="110"/>
    </location>
</feature>
<feature type="compositionally biased region" description="Polar residues" evidence="1">
    <location>
        <begin position="100"/>
        <end position="110"/>
    </location>
</feature>
<dbReference type="InterPro" id="IPR022536">
    <property type="entry name" value="EspC"/>
</dbReference>
<evidence type="ECO:0000313" key="2">
    <source>
        <dbReference type="EMBL" id="GIF07835.1"/>
    </source>
</evidence>
<dbReference type="EMBL" id="BOMW01000054">
    <property type="protein sequence ID" value="GIF07835.1"/>
    <property type="molecule type" value="Genomic_DNA"/>
</dbReference>
<name>A0A919NBN6_9ACTN</name>
<dbReference type="AlphaFoldDB" id="A0A919NBN6"/>
<accession>A0A919NBN6</accession>
<evidence type="ECO:0008006" key="4">
    <source>
        <dbReference type="Google" id="ProtNLM"/>
    </source>
</evidence>